<accession>A0A8H4PU56</accession>
<feature type="region of interest" description="Disordered" evidence="1">
    <location>
        <begin position="126"/>
        <end position="150"/>
    </location>
</feature>
<feature type="domain" description="Ribosome maturation protein SDO1/SBDS N-terminal" evidence="2">
    <location>
        <begin position="44"/>
        <end position="136"/>
    </location>
</feature>
<proteinExistence type="predicted"/>
<dbReference type="OrthoDB" id="2567806at2759"/>
<sequence length="150" mass="16781">MTDKFKKPLHYLQLIPSKNCRTLSAHLHRTARSTAKMARGGTTQTKVHYKGKDEDFIILVDDEATCKKWMQDKSVPLAHFISAFNVFVTHKQGAQGTMDTASKATLENEFGTSVDEEVIQKILEKGNMQASEMPERQGPKNDSMGGMKAH</sequence>
<evidence type="ECO:0000313" key="4">
    <source>
        <dbReference type="Proteomes" id="UP000557566"/>
    </source>
</evidence>
<dbReference type="Proteomes" id="UP000557566">
    <property type="component" value="Unassembled WGS sequence"/>
</dbReference>
<keyword evidence="4" id="KW-1185">Reference proteome</keyword>
<dbReference type="Gene3D" id="3.30.1250.10">
    <property type="entry name" value="Ribosome maturation protein SBDS, N-terminal domain"/>
    <property type="match status" value="1"/>
</dbReference>
<evidence type="ECO:0000313" key="3">
    <source>
        <dbReference type="EMBL" id="KAF4510521.1"/>
    </source>
</evidence>
<dbReference type="SUPFAM" id="SSF89895">
    <property type="entry name" value="FYSH domain"/>
    <property type="match status" value="1"/>
</dbReference>
<dbReference type="InterPro" id="IPR036786">
    <property type="entry name" value="Ribosome_mat_SBDS_N_sf"/>
</dbReference>
<organism evidence="3 4">
    <name type="scientific">Ophiocordyceps sinensis</name>
    <dbReference type="NCBI Taxonomy" id="72228"/>
    <lineage>
        <taxon>Eukaryota</taxon>
        <taxon>Fungi</taxon>
        <taxon>Dikarya</taxon>
        <taxon>Ascomycota</taxon>
        <taxon>Pezizomycotina</taxon>
        <taxon>Sordariomycetes</taxon>
        <taxon>Hypocreomycetidae</taxon>
        <taxon>Hypocreales</taxon>
        <taxon>Ophiocordycipitaceae</taxon>
        <taxon>Ophiocordyceps</taxon>
    </lineage>
</organism>
<dbReference type="EMBL" id="JAAVMX010000003">
    <property type="protein sequence ID" value="KAF4510521.1"/>
    <property type="molecule type" value="Genomic_DNA"/>
</dbReference>
<dbReference type="InterPro" id="IPR019783">
    <property type="entry name" value="SDO1/SBDS_N"/>
</dbReference>
<evidence type="ECO:0000256" key="1">
    <source>
        <dbReference type="SAM" id="MobiDB-lite"/>
    </source>
</evidence>
<reference evidence="3 4" key="1">
    <citation type="journal article" date="2020" name="Genome Biol. Evol.">
        <title>A new high-quality draft genome assembly of the Chinese cordyceps Ophiocordyceps sinensis.</title>
        <authorList>
            <person name="Shu R."/>
            <person name="Zhang J."/>
            <person name="Meng Q."/>
            <person name="Zhang H."/>
            <person name="Zhou G."/>
            <person name="Li M."/>
            <person name="Wu P."/>
            <person name="Zhao Y."/>
            <person name="Chen C."/>
            <person name="Qin Q."/>
        </authorList>
    </citation>
    <scope>NUCLEOTIDE SEQUENCE [LARGE SCALE GENOMIC DNA]</scope>
    <source>
        <strain evidence="3 4">IOZ07</strain>
    </source>
</reference>
<dbReference type="AlphaFoldDB" id="A0A8H4PU56"/>
<protein>
    <recommendedName>
        <fullName evidence="2">Ribosome maturation protein SDO1/SBDS N-terminal domain-containing protein</fullName>
    </recommendedName>
</protein>
<dbReference type="Pfam" id="PF01172">
    <property type="entry name" value="SBDS_N"/>
    <property type="match status" value="1"/>
</dbReference>
<gene>
    <name evidence="3" type="ORF">G6O67_002401</name>
</gene>
<name>A0A8H4PU56_9HYPO</name>
<comment type="caution">
    <text evidence="3">The sequence shown here is derived from an EMBL/GenBank/DDBJ whole genome shotgun (WGS) entry which is preliminary data.</text>
</comment>
<evidence type="ECO:0000259" key="2">
    <source>
        <dbReference type="Pfam" id="PF01172"/>
    </source>
</evidence>